<accession>A0A8W8KGD6</accession>
<protein>
    <recommendedName>
        <fullName evidence="7">Mab-21-like HhH/H2TH-like domain-containing protein</fullName>
    </recommendedName>
</protein>
<feature type="domain" description="Mab-21-like HhH/H2TH-like" evidence="4">
    <location>
        <begin position="277"/>
        <end position="359"/>
    </location>
</feature>
<evidence type="ECO:0000256" key="1">
    <source>
        <dbReference type="ARBA" id="ARBA00008307"/>
    </source>
</evidence>
<reference evidence="5" key="1">
    <citation type="submission" date="2022-08" db="UniProtKB">
        <authorList>
            <consortium name="EnsemblMetazoa"/>
        </authorList>
    </citation>
    <scope>IDENTIFICATION</scope>
    <source>
        <strain evidence="5">05x7-T-G4-1.051#20</strain>
    </source>
</reference>
<dbReference type="InterPro" id="IPR046906">
    <property type="entry name" value="Mab-21_HhH/H2TH-like"/>
</dbReference>
<dbReference type="InterPro" id="IPR024810">
    <property type="entry name" value="MAB21L/cGLR"/>
</dbReference>
<evidence type="ECO:0008006" key="7">
    <source>
        <dbReference type="Google" id="ProtNLM"/>
    </source>
</evidence>
<dbReference type="Pfam" id="PF03281">
    <property type="entry name" value="Mab-21"/>
    <property type="match status" value="1"/>
</dbReference>
<organism evidence="5 6">
    <name type="scientific">Magallana gigas</name>
    <name type="common">Pacific oyster</name>
    <name type="synonym">Crassostrea gigas</name>
    <dbReference type="NCBI Taxonomy" id="29159"/>
    <lineage>
        <taxon>Eukaryota</taxon>
        <taxon>Metazoa</taxon>
        <taxon>Spiralia</taxon>
        <taxon>Lophotrochozoa</taxon>
        <taxon>Mollusca</taxon>
        <taxon>Bivalvia</taxon>
        <taxon>Autobranchia</taxon>
        <taxon>Pteriomorphia</taxon>
        <taxon>Ostreida</taxon>
        <taxon>Ostreoidea</taxon>
        <taxon>Ostreidae</taxon>
        <taxon>Magallana</taxon>
    </lineage>
</organism>
<proteinExistence type="inferred from homology"/>
<evidence type="ECO:0000313" key="6">
    <source>
        <dbReference type="Proteomes" id="UP000005408"/>
    </source>
</evidence>
<evidence type="ECO:0000259" key="4">
    <source>
        <dbReference type="Pfam" id="PF20266"/>
    </source>
</evidence>
<feature type="compositionally biased region" description="Polar residues" evidence="2">
    <location>
        <begin position="9"/>
        <end position="20"/>
    </location>
</feature>
<comment type="similarity">
    <text evidence="1">Belongs to the mab-21 family.</text>
</comment>
<dbReference type="SMART" id="SM01265">
    <property type="entry name" value="Mab-21"/>
    <property type="match status" value="1"/>
</dbReference>
<dbReference type="Gene3D" id="1.10.1410.40">
    <property type="match status" value="1"/>
</dbReference>
<dbReference type="EnsemblMetazoa" id="G23057.2">
    <property type="protein sequence ID" value="G23057.2:cds"/>
    <property type="gene ID" value="G23057"/>
</dbReference>
<name>A0A8W8KGD6_MAGGI</name>
<feature type="region of interest" description="Disordered" evidence="2">
    <location>
        <begin position="1"/>
        <end position="20"/>
    </location>
</feature>
<feature type="domain" description="Mab-21-like nucleotidyltransferase" evidence="3">
    <location>
        <begin position="108"/>
        <end position="268"/>
    </location>
</feature>
<dbReference type="InterPro" id="IPR046903">
    <property type="entry name" value="Mab-21-like_nuc_Trfase"/>
</dbReference>
<evidence type="ECO:0000256" key="2">
    <source>
        <dbReference type="SAM" id="MobiDB-lite"/>
    </source>
</evidence>
<dbReference type="Pfam" id="PF20266">
    <property type="entry name" value="Mab-21_C"/>
    <property type="match status" value="1"/>
</dbReference>
<dbReference type="PANTHER" id="PTHR10656">
    <property type="entry name" value="CELL FATE DETERMINING PROTEIN MAB21-RELATED"/>
    <property type="match status" value="1"/>
</dbReference>
<evidence type="ECO:0000259" key="3">
    <source>
        <dbReference type="Pfam" id="PF03281"/>
    </source>
</evidence>
<dbReference type="OMA" id="ICECAIR"/>
<dbReference type="OrthoDB" id="6119992at2759"/>
<sequence>MADEIIYSRTGTTDSNSISDNPESSAMISAILSSDNIINEELYLFRQWAFICECAIRHIHNMDTFATGSRIDCSSSPSSDDDQMIQIKDTEVTCEEDFKVNQAGNVMIMITKDSPPGYTLLRIYKLSDDLQRHETNSCLESCIQSEGAFYLSSDRYLRYVMNLIAGMDKYSPLSFHAGESLRHGPCVMLNYGDHGMDSDMGIALRCSAWPKESIEWISRKRKSNWPDEILIEKIKKMPCHVLPVGHPNSESCHQEWRFAFVLPERELIWNFNDVQIQCFVIFKTLKKEILDKISTDEINSFHLKTILFWLSEEIIHWDEVNLIDNVKKCLSFLNKSIQERHLSHYFFKSRNLFAGKLKDETVRTRLSSEILNIQKNILQCFLNCEWRYKYENGYLLTLRILLQEQRQSNFLEIGRTVLQITNWKFRRNKYTHARSLSMEVTMGIMFLQTNVDSLIKVAEEVADQLKDTLMGTFALKFLSIRVGMLCLVEAKRTADKDARQNFVSEAKWYFETGLEHDVLAATMYLLTYHYQARNYKVIGKFLTDLLCKRIAIPYKGTPGLVTCGNRKLLSPDMDETVTEKDMANENDVAFDVIFSSMDISCVPPAIQYECALLEGRCNWSFCSINPLVYVCYVQFQVAFNQKELEQQRFAVEHLKKMVLYVENGEENFIRTPVELHRHYNILGYCYCVMNDQTNAIKWFVKSLEACPTVGNAAAYQLCIAIYSSGYLFSNLK</sequence>
<evidence type="ECO:0000313" key="5">
    <source>
        <dbReference type="EnsemblMetazoa" id="G23057.2:cds"/>
    </source>
</evidence>
<dbReference type="Proteomes" id="UP000005408">
    <property type="component" value="Unassembled WGS sequence"/>
</dbReference>
<dbReference type="PANTHER" id="PTHR10656:SF69">
    <property type="entry name" value="MAB-21-LIKE HHH_H2TH-LIKE DOMAIN-CONTAINING PROTEIN"/>
    <property type="match status" value="1"/>
</dbReference>
<dbReference type="AlphaFoldDB" id="A0A8W8KGD6"/>
<keyword evidence="6" id="KW-1185">Reference proteome</keyword>